<keyword evidence="1" id="KW-0472">Membrane</keyword>
<keyword evidence="1" id="KW-0812">Transmembrane</keyword>
<keyword evidence="1" id="KW-1133">Transmembrane helix</keyword>
<feature type="transmembrane region" description="Helical" evidence="1">
    <location>
        <begin position="12"/>
        <end position="32"/>
    </location>
</feature>
<evidence type="ECO:0000313" key="3">
    <source>
        <dbReference type="Proteomes" id="UP000405357"/>
    </source>
</evidence>
<evidence type="ECO:0008006" key="4">
    <source>
        <dbReference type="Google" id="ProtNLM"/>
    </source>
</evidence>
<sequence length="479" mass="52750">MHSSTIRLRDILLLGLPLTVSTLLALLAFWPAQVNFDASVQWMEAARGTTYTPGLVIPVTLLMRVTSMIWSSPATLMLVQTGAMWLAVGYVLAELLALGANRKWVITCAIAVAVMPQNPMMLTALGKDSLYALACMILCAVQLRLVRRGVMDLYDTRTAIFFVFAAALPGIIRTNGLVSSFAVVIVTGAWLAKARGWRRAAGLFLATVLLLTAVVWGASRMPEADSTAGGNLGLVFSNHFAAAAIHDGTSLSPEERQLAERVMPLSDWRNSYDCRMVDKTRAAMFMAYQGRPEALSAMLKANTGALESLALTLMLRNPKAALDRQLCISRPLWHMGPTPTQNLWDTTAPAGMVGLDAMIVEPYASQLQLSPVLPELSKYLKTLIYHTTIPPQSSGIQWLWWNTAVPMYLSVLVVGWLWRKRGDLRAAYVYLPFAIHSATMFLLIPYPAFRYQYPVWAILPFMLVFLSIPSRTIAAGSPR</sequence>
<feature type="transmembrane region" description="Helical" evidence="1">
    <location>
        <begin position="430"/>
        <end position="449"/>
    </location>
</feature>
<evidence type="ECO:0000313" key="2">
    <source>
        <dbReference type="EMBL" id="VVE32806.1"/>
    </source>
</evidence>
<name>A0ABY6W7U3_9BURK</name>
<keyword evidence="3" id="KW-1185">Reference proteome</keyword>
<feature type="transmembrane region" description="Helical" evidence="1">
    <location>
        <begin position="68"/>
        <end position="92"/>
    </location>
</feature>
<organism evidence="2 3">
    <name type="scientific">Pandoraea soli</name>
    <dbReference type="NCBI Taxonomy" id="2508293"/>
    <lineage>
        <taxon>Bacteria</taxon>
        <taxon>Pseudomonadati</taxon>
        <taxon>Pseudomonadota</taxon>
        <taxon>Betaproteobacteria</taxon>
        <taxon>Burkholderiales</taxon>
        <taxon>Burkholderiaceae</taxon>
        <taxon>Pandoraea</taxon>
    </lineage>
</organism>
<protein>
    <recommendedName>
        <fullName evidence="4">Glycosyltransferase RgtA/B/C/D-like domain-containing protein</fullName>
    </recommendedName>
</protein>
<proteinExistence type="predicted"/>
<comment type="caution">
    <text evidence="2">The sequence shown here is derived from an EMBL/GenBank/DDBJ whole genome shotgun (WGS) entry which is preliminary data.</text>
</comment>
<feature type="transmembrane region" description="Helical" evidence="1">
    <location>
        <begin position="398"/>
        <end position="418"/>
    </location>
</feature>
<evidence type="ECO:0000256" key="1">
    <source>
        <dbReference type="SAM" id="Phobius"/>
    </source>
</evidence>
<reference evidence="2 3" key="1">
    <citation type="submission" date="2019-08" db="EMBL/GenBank/DDBJ databases">
        <authorList>
            <person name="Peeters C."/>
        </authorList>
    </citation>
    <scope>NUCLEOTIDE SEQUENCE [LARGE SCALE GENOMIC DNA]</scope>
    <source>
        <strain evidence="2 3">LMG 31014</strain>
    </source>
</reference>
<accession>A0ABY6W7U3</accession>
<dbReference type="EMBL" id="CABPSG010000012">
    <property type="protein sequence ID" value="VVE32806.1"/>
    <property type="molecule type" value="Genomic_DNA"/>
</dbReference>
<dbReference type="Proteomes" id="UP000405357">
    <property type="component" value="Unassembled WGS sequence"/>
</dbReference>
<feature type="transmembrane region" description="Helical" evidence="1">
    <location>
        <begin position="130"/>
        <end position="146"/>
    </location>
</feature>
<gene>
    <name evidence="2" type="ORF">PSO31014_03727</name>
</gene>
<feature type="transmembrane region" description="Helical" evidence="1">
    <location>
        <begin position="200"/>
        <end position="218"/>
    </location>
</feature>
<feature type="transmembrane region" description="Helical" evidence="1">
    <location>
        <begin position="455"/>
        <end position="474"/>
    </location>
</feature>